<name>A0A445CIK7_ARAHY</name>
<dbReference type="AlphaFoldDB" id="A0A445CIK7"/>
<proteinExistence type="predicted"/>
<feature type="region of interest" description="Disordered" evidence="1">
    <location>
        <begin position="1"/>
        <end position="21"/>
    </location>
</feature>
<keyword evidence="4" id="KW-1185">Reference proteome</keyword>
<accession>A0A445CIK7</accession>
<protein>
    <recommendedName>
        <fullName evidence="2">Transposase MuDR plant domain-containing protein</fullName>
    </recommendedName>
</protein>
<reference evidence="3 4" key="1">
    <citation type="submission" date="2019-01" db="EMBL/GenBank/DDBJ databases">
        <title>Sequencing of cultivated peanut Arachis hypogaea provides insights into genome evolution and oil improvement.</title>
        <authorList>
            <person name="Chen X."/>
        </authorList>
    </citation>
    <scope>NUCLEOTIDE SEQUENCE [LARGE SCALE GENOMIC DNA]</scope>
    <source>
        <strain evidence="4">cv. Fuhuasheng</strain>
        <tissue evidence="3">Leaves</tissue>
    </source>
</reference>
<sequence length="128" mass="14737">MTSDWSFTQGGPEDDPSNEFEVGQQFKVKEEMMLAVKQYSIRRAMDYRIEESDHLRQMMVDPSIPQLMPATEKLREPLSAAKPTIQPVHVVYVQWPSRNVLQATELTYDLVHLMPLDDSKAKQRAVST</sequence>
<dbReference type="Pfam" id="PF03108">
    <property type="entry name" value="DBD_Tnp_Mut"/>
    <property type="match status" value="1"/>
</dbReference>
<evidence type="ECO:0000313" key="4">
    <source>
        <dbReference type="Proteomes" id="UP000289738"/>
    </source>
</evidence>
<gene>
    <name evidence="3" type="ORF">Ahy_A07g037367</name>
</gene>
<comment type="caution">
    <text evidence="3">The sequence shown here is derived from an EMBL/GenBank/DDBJ whole genome shotgun (WGS) entry which is preliminary data.</text>
</comment>
<feature type="domain" description="Transposase MuDR plant" evidence="2">
    <location>
        <begin position="20"/>
        <end position="56"/>
    </location>
</feature>
<evidence type="ECO:0000313" key="3">
    <source>
        <dbReference type="EMBL" id="RYR50747.1"/>
    </source>
</evidence>
<dbReference type="InterPro" id="IPR004332">
    <property type="entry name" value="Transposase_MuDR"/>
</dbReference>
<dbReference type="Proteomes" id="UP000289738">
    <property type="component" value="Chromosome A07"/>
</dbReference>
<evidence type="ECO:0000256" key="1">
    <source>
        <dbReference type="SAM" id="MobiDB-lite"/>
    </source>
</evidence>
<dbReference type="EMBL" id="SDMP01000007">
    <property type="protein sequence ID" value="RYR50747.1"/>
    <property type="molecule type" value="Genomic_DNA"/>
</dbReference>
<evidence type="ECO:0000259" key="2">
    <source>
        <dbReference type="Pfam" id="PF03108"/>
    </source>
</evidence>
<organism evidence="3 4">
    <name type="scientific">Arachis hypogaea</name>
    <name type="common">Peanut</name>
    <dbReference type="NCBI Taxonomy" id="3818"/>
    <lineage>
        <taxon>Eukaryota</taxon>
        <taxon>Viridiplantae</taxon>
        <taxon>Streptophyta</taxon>
        <taxon>Embryophyta</taxon>
        <taxon>Tracheophyta</taxon>
        <taxon>Spermatophyta</taxon>
        <taxon>Magnoliopsida</taxon>
        <taxon>eudicotyledons</taxon>
        <taxon>Gunneridae</taxon>
        <taxon>Pentapetalae</taxon>
        <taxon>rosids</taxon>
        <taxon>fabids</taxon>
        <taxon>Fabales</taxon>
        <taxon>Fabaceae</taxon>
        <taxon>Papilionoideae</taxon>
        <taxon>50 kb inversion clade</taxon>
        <taxon>dalbergioids sensu lato</taxon>
        <taxon>Dalbergieae</taxon>
        <taxon>Pterocarpus clade</taxon>
        <taxon>Arachis</taxon>
    </lineage>
</organism>